<dbReference type="Proteomes" id="UP000256561">
    <property type="component" value="Unassembled WGS sequence"/>
</dbReference>
<dbReference type="EMBL" id="QRHA01000016">
    <property type="protein sequence ID" value="RDV23992.1"/>
    <property type="molecule type" value="Genomic_DNA"/>
</dbReference>
<comment type="caution">
    <text evidence="1">The sequence shown here is derived from an EMBL/GenBank/DDBJ whole genome shotgun (WGS) entry which is preliminary data.</text>
</comment>
<proteinExistence type="predicted"/>
<name>A0A3D8M4C8_9ALTE</name>
<dbReference type="RefSeq" id="WP_115594467.1">
    <property type="nucleotide sequence ID" value="NZ_QRHA01000016.1"/>
</dbReference>
<keyword evidence="2" id="KW-1185">Reference proteome</keyword>
<organism evidence="1 2">
    <name type="scientific">Alteromonas aestuariivivens</name>
    <dbReference type="NCBI Taxonomy" id="1938339"/>
    <lineage>
        <taxon>Bacteria</taxon>
        <taxon>Pseudomonadati</taxon>
        <taxon>Pseudomonadota</taxon>
        <taxon>Gammaproteobacteria</taxon>
        <taxon>Alteromonadales</taxon>
        <taxon>Alteromonadaceae</taxon>
        <taxon>Alteromonas/Salinimonas group</taxon>
        <taxon>Alteromonas</taxon>
    </lineage>
</organism>
<gene>
    <name evidence="1" type="ORF">DXV75_16155</name>
</gene>
<dbReference type="AlphaFoldDB" id="A0A3D8M4C8"/>
<protein>
    <submittedName>
        <fullName evidence="1">Uncharacterized protein</fullName>
    </submittedName>
</protein>
<reference evidence="2" key="1">
    <citation type="submission" date="2018-08" db="EMBL/GenBank/DDBJ databases">
        <authorList>
            <person name="Zhang J."/>
            <person name="Du Z.-J."/>
        </authorList>
    </citation>
    <scope>NUCLEOTIDE SEQUENCE [LARGE SCALE GENOMIC DNA]</scope>
    <source>
        <strain evidence="2">KCTC 52655</strain>
    </source>
</reference>
<sequence>MTDLDYFDQFDDEGAEESVSKRDSLPDWVSDSNSSLAAYQAIQSLYKEKMQYIRSHSKKSHYTKKSSYHISKSKVARAAGLAKPNAIFHSVDYASKLTKELNDKNALLLASKEKALLSRSSSRKNMSRKELETELRARDRYKEISELKVDEIVDLTLKRLPLAVKRQLHLA</sequence>
<evidence type="ECO:0000313" key="1">
    <source>
        <dbReference type="EMBL" id="RDV23992.1"/>
    </source>
</evidence>
<evidence type="ECO:0000313" key="2">
    <source>
        <dbReference type="Proteomes" id="UP000256561"/>
    </source>
</evidence>
<accession>A0A3D8M4C8</accession>